<accession>A0A437SUW8</accession>
<gene>
    <name evidence="1" type="ORF">EJK17_06670</name>
</gene>
<dbReference type="EMBL" id="RXIA01000016">
    <property type="protein sequence ID" value="RVU70607.1"/>
    <property type="molecule type" value="Genomic_DNA"/>
</dbReference>
<dbReference type="AlphaFoldDB" id="A0A437SUW8"/>
<sequence>MEKTPFIEVKVKDVIITSGISSRTFYQYYKDTRDLLLTVENEVLAAFKAALLKDRQAVGGIDHILTQPELVKVAENISVNTIKFLLKYKKQLEILTSDNGDIHFFNQLVAAANEEFTIRMEELNPHYREILAREQSLPPEMVLGIFDTNILSVALQLIRYNDELSPAEMRRYIAAYLTRTPFQYLGLAPLDQ</sequence>
<keyword evidence="2" id="KW-1185">Reference proteome</keyword>
<name>A0A437SUW8_9LACO</name>
<evidence type="ECO:0000313" key="2">
    <source>
        <dbReference type="Proteomes" id="UP000288291"/>
    </source>
</evidence>
<dbReference type="Proteomes" id="UP000288291">
    <property type="component" value="Unassembled WGS sequence"/>
</dbReference>
<organism evidence="1 2">
    <name type="scientific">Lactobacillus xujianguonis</name>
    <dbReference type="NCBI Taxonomy" id="2495899"/>
    <lineage>
        <taxon>Bacteria</taxon>
        <taxon>Bacillati</taxon>
        <taxon>Bacillota</taxon>
        <taxon>Bacilli</taxon>
        <taxon>Lactobacillales</taxon>
        <taxon>Lactobacillaceae</taxon>
        <taxon>Lactobacillus</taxon>
    </lineage>
</organism>
<dbReference type="InterPro" id="IPR009057">
    <property type="entry name" value="Homeodomain-like_sf"/>
</dbReference>
<reference evidence="1 2" key="1">
    <citation type="submission" date="2018-12" db="EMBL/GenBank/DDBJ databases">
        <authorList>
            <person name="Meng J."/>
        </authorList>
    </citation>
    <scope>NUCLEOTIDE SEQUENCE [LARGE SCALE GENOMIC DNA]</scope>
    <source>
        <strain evidence="1 2">HT111-2</strain>
    </source>
</reference>
<dbReference type="Gene3D" id="1.10.357.10">
    <property type="entry name" value="Tetracycline Repressor, domain 2"/>
    <property type="match status" value="1"/>
</dbReference>
<dbReference type="SUPFAM" id="SSF46689">
    <property type="entry name" value="Homeodomain-like"/>
    <property type="match status" value="1"/>
</dbReference>
<comment type="caution">
    <text evidence="1">The sequence shown here is derived from an EMBL/GenBank/DDBJ whole genome shotgun (WGS) entry which is preliminary data.</text>
</comment>
<protein>
    <submittedName>
        <fullName evidence="1">TetR/AcrR family transcriptional regulator</fullName>
    </submittedName>
</protein>
<proteinExistence type="predicted"/>
<evidence type="ECO:0000313" key="1">
    <source>
        <dbReference type="EMBL" id="RVU70607.1"/>
    </source>
</evidence>